<proteinExistence type="predicted"/>
<keyword evidence="3" id="KW-1185">Reference proteome</keyword>
<protein>
    <submittedName>
        <fullName evidence="2">Uncharacterized protein</fullName>
    </submittedName>
</protein>
<feature type="compositionally biased region" description="Gly residues" evidence="1">
    <location>
        <begin position="161"/>
        <end position="173"/>
    </location>
</feature>
<dbReference type="OrthoDB" id="534978at2759"/>
<dbReference type="Proteomes" id="UP000612055">
    <property type="component" value="Unassembled WGS sequence"/>
</dbReference>
<comment type="caution">
    <text evidence="2">The sequence shown here is derived from an EMBL/GenBank/DDBJ whole genome shotgun (WGS) entry which is preliminary data.</text>
</comment>
<evidence type="ECO:0000313" key="2">
    <source>
        <dbReference type="EMBL" id="KAG2484601.1"/>
    </source>
</evidence>
<reference evidence="2" key="1">
    <citation type="journal article" date="2020" name="bioRxiv">
        <title>Comparative genomics of Chlamydomonas.</title>
        <authorList>
            <person name="Craig R.J."/>
            <person name="Hasan A.R."/>
            <person name="Ness R.W."/>
            <person name="Keightley P.D."/>
        </authorList>
    </citation>
    <scope>NUCLEOTIDE SEQUENCE</scope>
    <source>
        <strain evidence="2">CCAP 11/70</strain>
    </source>
</reference>
<organism evidence="2 3">
    <name type="scientific">Edaphochlamys debaryana</name>
    <dbReference type="NCBI Taxonomy" id="47281"/>
    <lineage>
        <taxon>Eukaryota</taxon>
        <taxon>Viridiplantae</taxon>
        <taxon>Chlorophyta</taxon>
        <taxon>core chlorophytes</taxon>
        <taxon>Chlorophyceae</taxon>
        <taxon>CS clade</taxon>
        <taxon>Chlamydomonadales</taxon>
        <taxon>Chlamydomonadales incertae sedis</taxon>
        <taxon>Edaphochlamys</taxon>
    </lineage>
</organism>
<feature type="region of interest" description="Disordered" evidence="1">
    <location>
        <begin position="153"/>
        <end position="173"/>
    </location>
</feature>
<dbReference type="EMBL" id="JAEHOE010000147">
    <property type="protein sequence ID" value="KAG2484601.1"/>
    <property type="molecule type" value="Genomic_DNA"/>
</dbReference>
<sequence>MRQSQRRSTDLLALLLDSRDPAATARENLGALSEEFFMTAGTFLTLARKEGNADVATRLERALMAAWDVKQSSLRPELQLLNRLVRAGGEPERRQIYLEGGPSLPPLLSSDGRWFFRTLERLTGDVERQPPNPDKVPLLSKLKAIAREAEAIEKQATKKGFGNGNGNGNGKKA</sequence>
<accession>A0A836BPR2</accession>
<name>A0A836BPR2_9CHLO</name>
<gene>
    <name evidence="2" type="ORF">HYH03_016642</name>
</gene>
<evidence type="ECO:0000313" key="3">
    <source>
        <dbReference type="Proteomes" id="UP000612055"/>
    </source>
</evidence>
<evidence type="ECO:0000256" key="1">
    <source>
        <dbReference type="SAM" id="MobiDB-lite"/>
    </source>
</evidence>
<dbReference type="AlphaFoldDB" id="A0A836BPR2"/>